<evidence type="ECO:0000313" key="6">
    <source>
        <dbReference type="Proteomes" id="UP000198406"/>
    </source>
</evidence>
<dbReference type="AlphaFoldDB" id="A0A1Z5KIE2"/>
<keyword evidence="1 2" id="KW-0238">DNA-binding</keyword>
<feature type="compositionally biased region" description="Polar residues" evidence="3">
    <location>
        <begin position="1"/>
        <end position="15"/>
    </location>
</feature>
<dbReference type="SMART" id="SM00398">
    <property type="entry name" value="HMG"/>
    <property type="match status" value="1"/>
</dbReference>
<dbReference type="OrthoDB" id="1919336at2759"/>
<gene>
    <name evidence="5" type="ORF">FisN_4Hh423</name>
</gene>
<name>A0A1Z5KIE2_FISSO</name>
<proteinExistence type="predicted"/>
<evidence type="ECO:0000256" key="3">
    <source>
        <dbReference type="SAM" id="MobiDB-lite"/>
    </source>
</evidence>
<dbReference type="PANTHER" id="PTHR48112:SF15">
    <property type="entry name" value="HMG BOX DOMAIN-CONTAINING PROTEIN"/>
    <property type="match status" value="1"/>
</dbReference>
<dbReference type="PROSITE" id="PS50118">
    <property type="entry name" value="HMG_BOX_2"/>
    <property type="match status" value="1"/>
</dbReference>
<evidence type="ECO:0000313" key="5">
    <source>
        <dbReference type="EMBL" id="GAX26073.1"/>
    </source>
</evidence>
<feature type="region of interest" description="Disordered" evidence="3">
    <location>
        <begin position="258"/>
        <end position="297"/>
    </location>
</feature>
<dbReference type="GO" id="GO:0005634">
    <property type="term" value="C:nucleus"/>
    <property type="evidence" value="ECO:0007669"/>
    <property type="project" value="UniProtKB-UniRule"/>
</dbReference>
<reference evidence="5 6" key="1">
    <citation type="journal article" date="2015" name="Plant Cell">
        <title>Oil accumulation by the oleaginous diatom Fistulifera solaris as revealed by the genome and transcriptome.</title>
        <authorList>
            <person name="Tanaka T."/>
            <person name="Maeda Y."/>
            <person name="Veluchamy A."/>
            <person name="Tanaka M."/>
            <person name="Abida H."/>
            <person name="Marechal E."/>
            <person name="Bowler C."/>
            <person name="Muto M."/>
            <person name="Sunaga Y."/>
            <person name="Tanaka M."/>
            <person name="Yoshino T."/>
            <person name="Taniguchi T."/>
            <person name="Fukuda Y."/>
            <person name="Nemoto M."/>
            <person name="Matsumoto M."/>
            <person name="Wong P.S."/>
            <person name="Aburatani S."/>
            <person name="Fujibuchi W."/>
        </authorList>
    </citation>
    <scope>NUCLEOTIDE SEQUENCE [LARGE SCALE GENOMIC DNA]</scope>
    <source>
        <strain evidence="5 6">JPCC DA0580</strain>
    </source>
</reference>
<dbReference type="GO" id="GO:0003677">
    <property type="term" value="F:DNA binding"/>
    <property type="evidence" value="ECO:0007669"/>
    <property type="project" value="UniProtKB-UniRule"/>
</dbReference>
<feature type="compositionally biased region" description="Basic residues" evidence="3">
    <location>
        <begin position="38"/>
        <end position="50"/>
    </location>
</feature>
<comment type="caution">
    <text evidence="5">The sequence shown here is derived from an EMBL/GenBank/DDBJ whole genome shotgun (WGS) entry which is preliminary data.</text>
</comment>
<dbReference type="InterPro" id="IPR009071">
    <property type="entry name" value="HMG_box_dom"/>
</dbReference>
<dbReference type="Proteomes" id="UP000198406">
    <property type="component" value="Unassembled WGS sequence"/>
</dbReference>
<dbReference type="SUPFAM" id="SSF47095">
    <property type="entry name" value="HMG-box"/>
    <property type="match status" value="1"/>
</dbReference>
<accession>A0A1Z5KIE2</accession>
<dbReference type="PANTHER" id="PTHR48112">
    <property type="entry name" value="HIGH MOBILITY GROUP PROTEIN DSP1"/>
    <property type="match status" value="1"/>
</dbReference>
<keyword evidence="6" id="KW-1185">Reference proteome</keyword>
<feature type="domain" description="HMG box" evidence="4">
    <location>
        <begin position="48"/>
        <end position="146"/>
    </location>
</feature>
<feature type="region of interest" description="Disordered" evidence="3">
    <location>
        <begin position="1"/>
        <end position="53"/>
    </location>
</feature>
<dbReference type="InterPro" id="IPR036910">
    <property type="entry name" value="HMG_box_dom_sf"/>
</dbReference>
<sequence>MSLTFATPLKQIQDNHQNDMKEELDLKSKDKLPLPSKRPSKKKPKDKPKRPLSAYNFFFKEEREKILKVVLADDPEKVDNNPESEDYLDEEMLKRLRKEGGKVSFEEMGKLIGQRWKNIEGDNLTRFSEMATEDTERYKKEMAEYNGRQEQKMRNEALKPSAPAFSRADMSKGHMMDPSRGGYPDGSGFGNPAMGGYPGYGMGFGYGMGMEGMYPPPYGGYPGMGGPMGPDMGRMEGGQYGGPPPMYGMMGGYPMGYGPGPEGYGPPPPGQQPPPMDPSGGPPPMYGYGPPSGWGHQ</sequence>
<feature type="DNA-binding region" description="HMG box" evidence="2">
    <location>
        <begin position="48"/>
        <end position="146"/>
    </location>
</feature>
<dbReference type="EMBL" id="BDSP01000235">
    <property type="protein sequence ID" value="GAX26073.1"/>
    <property type="molecule type" value="Genomic_DNA"/>
</dbReference>
<dbReference type="InterPro" id="IPR050342">
    <property type="entry name" value="HMGB"/>
</dbReference>
<organism evidence="5 6">
    <name type="scientific">Fistulifera solaris</name>
    <name type="common">Oleaginous diatom</name>
    <dbReference type="NCBI Taxonomy" id="1519565"/>
    <lineage>
        <taxon>Eukaryota</taxon>
        <taxon>Sar</taxon>
        <taxon>Stramenopiles</taxon>
        <taxon>Ochrophyta</taxon>
        <taxon>Bacillariophyta</taxon>
        <taxon>Bacillariophyceae</taxon>
        <taxon>Bacillariophycidae</taxon>
        <taxon>Naviculales</taxon>
        <taxon>Naviculaceae</taxon>
        <taxon>Fistulifera</taxon>
    </lineage>
</organism>
<evidence type="ECO:0000256" key="1">
    <source>
        <dbReference type="ARBA" id="ARBA00023125"/>
    </source>
</evidence>
<protein>
    <recommendedName>
        <fullName evidence="4">HMG box domain-containing protein</fullName>
    </recommendedName>
</protein>
<feature type="compositionally biased region" description="Basic and acidic residues" evidence="3">
    <location>
        <begin position="16"/>
        <end position="32"/>
    </location>
</feature>
<dbReference type="Pfam" id="PF09011">
    <property type="entry name" value="HMG_box_2"/>
    <property type="match status" value="1"/>
</dbReference>
<feature type="compositionally biased region" description="Pro residues" evidence="3">
    <location>
        <begin position="264"/>
        <end position="285"/>
    </location>
</feature>
<dbReference type="Gene3D" id="1.10.30.10">
    <property type="entry name" value="High mobility group box domain"/>
    <property type="match status" value="1"/>
</dbReference>
<dbReference type="InParanoid" id="A0A1Z5KIE2"/>
<evidence type="ECO:0000259" key="4">
    <source>
        <dbReference type="PROSITE" id="PS50118"/>
    </source>
</evidence>
<keyword evidence="2" id="KW-0539">Nucleus</keyword>
<evidence type="ECO:0000256" key="2">
    <source>
        <dbReference type="PROSITE-ProRule" id="PRU00267"/>
    </source>
</evidence>